<evidence type="ECO:0000256" key="8">
    <source>
        <dbReference type="SAM" id="Phobius"/>
    </source>
</evidence>
<comment type="similarity">
    <text evidence="2">Belongs to the MIP/aquaporin (TC 1.A.8) family.</text>
</comment>
<dbReference type="InterPro" id="IPR023271">
    <property type="entry name" value="Aquaporin-like"/>
</dbReference>
<sequence length="234" mass="23875">MNRKFGAELFGTAVLVYVACGVAVLTLGTWHSEFGTGAGIVATSLAFGLVLTGLAYAIGPVSGAHVNPAVTMGVLVAKRMSLRDAVGYWIAQFAGGIIGAGGLWLTFKQSPLWRRDSIGLGADGFGAHSMIQISAMGAFLAEVLLTALFVYVILVVTGKQGPTAVGGLIIGLTLTVVHLFGISVTGTSVNPARSFGPALIVGGTALSQVWLFILAPLVGGVLAALVHKALNEGE</sequence>
<evidence type="ECO:0000313" key="9">
    <source>
        <dbReference type="EMBL" id="CAB4776414.1"/>
    </source>
</evidence>
<evidence type="ECO:0000256" key="5">
    <source>
        <dbReference type="ARBA" id="ARBA00022692"/>
    </source>
</evidence>
<dbReference type="Pfam" id="PF00230">
    <property type="entry name" value="MIP"/>
    <property type="match status" value="1"/>
</dbReference>
<comment type="subcellular location">
    <subcellularLocation>
        <location evidence="1">Cell membrane</location>
        <topology evidence="1">Multi-pass membrane protein</topology>
    </subcellularLocation>
</comment>
<keyword evidence="4" id="KW-1003">Cell membrane</keyword>
<gene>
    <name evidence="9" type="ORF">UFOPK2958_00222</name>
</gene>
<dbReference type="InterPro" id="IPR000425">
    <property type="entry name" value="MIP"/>
</dbReference>
<dbReference type="PANTHER" id="PTHR19139:SF199">
    <property type="entry name" value="MIP17260P"/>
    <property type="match status" value="1"/>
</dbReference>
<dbReference type="PANTHER" id="PTHR19139">
    <property type="entry name" value="AQUAPORIN TRANSPORTER"/>
    <property type="match status" value="1"/>
</dbReference>
<keyword evidence="5 8" id="KW-0812">Transmembrane</keyword>
<dbReference type="PRINTS" id="PR00783">
    <property type="entry name" value="MINTRINSICP"/>
</dbReference>
<dbReference type="InterPro" id="IPR022357">
    <property type="entry name" value="MIP_CS"/>
</dbReference>
<dbReference type="SUPFAM" id="SSF81338">
    <property type="entry name" value="Aquaporin-like"/>
    <property type="match status" value="1"/>
</dbReference>
<evidence type="ECO:0000256" key="2">
    <source>
        <dbReference type="ARBA" id="ARBA00006175"/>
    </source>
</evidence>
<keyword evidence="6 8" id="KW-1133">Transmembrane helix</keyword>
<protein>
    <submittedName>
        <fullName evidence="9">Unannotated protein</fullName>
    </submittedName>
</protein>
<proteinExistence type="inferred from homology"/>
<evidence type="ECO:0000256" key="1">
    <source>
        <dbReference type="ARBA" id="ARBA00004651"/>
    </source>
</evidence>
<keyword evidence="7 8" id="KW-0472">Membrane</keyword>
<feature type="transmembrane region" description="Helical" evidence="8">
    <location>
        <begin position="36"/>
        <end position="58"/>
    </location>
</feature>
<feature type="transmembrane region" description="Helical" evidence="8">
    <location>
        <begin position="133"/>
        <end position="156"/>
    </location>
</feature>
<dbReference type="GO" id="GO:0005886">
    <property type="term" value="C:plasma membrane"/>
    <property type="evidence" value="ECO:0007669"/>
    <property type="project" value="UniProtKB-SubCell"/>
</dbReference>
<dbReference type="EMBL" id="CAFAAB010000013">
    <property type="protein sequence ID" value="CAB4776414.1"/>
    <property type="molecule type" value="Genomic_DNA"/>
</dbReference>
<feature type="transmembrane region" description="Helical" evidence="8">
    <location>
        <begin position="168"/>
        <end position="189"/>
    </location>
</feature>
<name>A0A6J6VY39_9ZZZZ</name>
<feature type="transmembrane region" description="Helical" evidence="8">
    <location>
        <begin position="209"/>
        <end position="230"/>
    </location>
</feature>
<dbReference type="Gene3D" id="1.20.1080.10">
    <property type="entry name" value="Glycerol uptake facilitator protein"/>
    <property type="match status" value="1"/>
</dbReference>
<feature type="transmembrane region" description="Helical" evidence="8">
    <location>
        <begin position="9"/>
        <end position="30"/>
    </location>
</feature>
<evidence type="ECO:0000256" key="7">
    <source>
        <dbReference type="ARBA" id="ARBA00023136"/>
    </source>
</evidence>
<dbReference type="GO" id="GO:0015250">
    <property type="term" value="F:water channel activity"/>
    <property type="evidence" value="ECO:0007669"/>
    <property type="project" value="TreeGrafter"/>
</dbReference>
<dbReference type="PROSITE" id="PS00221">
    <property type="entry name" value="MIP"/>
    <property type="match status" value="1"/>
</dbReference>
<accession>A0A6J6VY39</accession>
<dbReference type="AlphaFoldDB" id="A0A6J6VY39"/>
<evidence type="ECO:0000256" key="4">
    <source>
        <dbReference type="ARBA" id="ARBA00022475"/>
    </source>
</evidence>
<organism evidence="9">
    <name type="scientific">freshwater metagenome</name>
    <dbReference type="NCBI Taxonomy" id="449393"/>
    <lineage>
        <taxon>unclassified sequences</taxon>
        <taxon>metagenomes</taxon>
        <taxon>ecological metagenomes</taxon>
    </lineage>
</organism>
<keyword evidence="3" id="KW-0813">Transport</keyword>
<evidence type="ECO:0000256" key="3">
    <source>
        <dbReference type="ARBA" id="ARBA00022448"/>
    </source>
</evidence>
<evidence type="ECO:0000256" key="6">
    <source>
        <dbReference type="ARBA" id="ARBA00022989"/>
    </source>
</evidence>
<feature type="transmembrane region" description="Helical" evidence="8">
    <location>
        <begin position="86"/>
        <end position="107"/>
    </location>
</feature>
<dbReference type="InterPro" id="IPR034294">
    <property type="entry name" value="Aquaporin_transptr"/>
</dbReference>
<reference evidence="9" key="1">
    <citation type="submission" date="2020-05" db="EMBL/GenBank/DDBJ databases">
        <authorList>
            <person name="Chiriac C."/>
            <person name="Salcher M."/>
            <person name="Ghai R."/>
            <person name="Kavagutti S V."/>
        </authorList>
    </citation>
    <scope>NUCLEOTIDE SEQUENCE</scope>
</reference>